<dbReference type="GO" id="GO:0005634">
    <property type="term" value="C:nucleus"/>
    <property type="evidence" value="ECO:0007669"/>
    <property type="project" value="TreeGrafter"/>
</dbReference>
<dbReference type="GO" id="GO:0080090">
    <property type="term" value="P:regulation of primary metabolic process"/>
    <property type="evidence" value="ECO:0007669"/>
    <property type="project" value="UniProtKB-ARBA"/>
</dbReference>
<dbReference type="PANTHER" id="PTHR10657:SF4">
    <property type="entry name" value="PEPTIDYL-PROLYL CIS-TRANS ISOMERASE-RELATED"/>
    <property type="match status" value="1"/>
</dbReference>
<gene>
    <name evidence="8" type="ORF">CDAUBV1_LOCUS12296</name>
</gene>
<dbReference type="InterPro" id="IPR001202">
    <property type="entry name" value="WW_dom"/>
</dbReference>
<dbReference type="Pfam" id="PF00639">
    <property type="entry name" value="Rotamase"/>
    <property type="match status" value="1"/>
</dbReference>
<dbReference type="SUPFAM" id="SSF54534">
    <property type="entry name" value="FKBP-like"/>
    <property type="match status" value="1"/>
</dbReference>
<dbReference type="EMBL" id="CAXLJL010000445">
    <property type="protein sequence ID" value="CAL5137806.1"/>
    <property type="molecule type" value="Genomic_DNA"/>
</dbReference>
<evidence type="ECO:0000256" key="1">
    <source>
        <dbReference type="ARBA" id="ARBA00000971"/>
    </source>
</evidence>
<evidence type="ECO:0000259" key="7">
    <source>
        <dbReference type="PROSITE" id="PS50198"/>
    </source>
</evidence>
<comment type="caution">
    <text evidence="8">The sequence shown here is derived from an EMBL/GenBank/DDBJ whole genome shotgun (WGS) entry which is preliminary data.</text>
</comment>
<keyword evidence="2 4" id="KW-0697">Rotamase</keyword>
<dbReference type="PROSITE" id="PS50198">
    <property type="entry name" value="PPIC_PPIASE_2"/>
    <property type="match status" value="1"/>
</dbReference>
<organism evidence="8 9">
    <name type="scientific">Calicophoron daubneyi</name>
    <name type="common">Rumen fluke</name>
    <name type="synonym">Paramphistomum daubneyi</name>
    <dbReference type="NCBI Taxonomy" id="300641"/>
    <lineage>
        <taxon>Eukaryota</taxon>
        <taxon>Metazoa</taxon>
        <taxon>Spiralia</taxon>
        <taxon>Lophotrochozoa</taxon>
        <taxon>Platyhelminthes</taxon>
        <taxon>Trematoda</taxon>
        <taxon>Digenea</taxon>
        <taxon>Plagiorchiida</taxon>
        <taxon>Pronocephalata</taxon>
        <taxon>Paramphistomoidea</taxon>
        <taxon>Paramphistomidae</taxon>
        <taxon>Calicophoron</taxon>
    </lineage>
</organism>
<dbReference type="InterPro" id="IPR000297">
    <property type="entry name" value="PPIase_PpiC"/>
</dbReference>
<comment type="catalytic activity">
    <reaction evidence="1 5">
        <text>[protein]-peptidylproline (omega=180) = [protein]-peptidylproline (omega=0)</text>
        <dbReference type="Rhea" id="RHEA:16237"/>
        <dbReference type="Rhea" id="RHEA-COMP:10747"/>
        <dbReference type="Rhea" id="RHEA-COMP:10748"/>
        <dbReference type="ChEBI" id="CHEBI:83833"/>
        <dbReference type="ChEBI" id="CHEBI:83834"/>
        <dbReference type="EC" id="5.2.1.8"/>
    </reaction>
</comment>
<evidence type="ECO:0000259" key="6">
    <source>
        <dbReference type="PROSITE" id="PS50020"/>
    </source>
</evidence>
<dbReference type="EC" id="5.2.1.8" evidence="5"/>
<dbReference type="PANTHER" id="PTHR10657">
    <property type="entry name" value="PEPTIDYL-PROLYL CIS-TRANS ISOMERASE"/>
    <property type="match status" value="1"/>
</dbReference>
<dbReference type="SMART" id="SM00456">
    <property type="entry name" value="WW"/>
    <property type="match status" value="1"/>
</dbReference>
<evidence type="ECO:0000256" key="4">
    <source>
        <dbReference type="PROSITE-ProRule" id="PRU00278"/>
    </source>
</evidence>
<dbReference type="Gene3D" id="3.10.50.40">
    <property type="match status" value="1"/>
</dbReference>
<evidence type="ECO:0000256" key="3">
    <source>
        <dbReference type="ARBA" id="ARBA00023235"/>
    </source>
</evidence>
<dbReference type="InterPro" id="IPR036020">
    <property type="entry name" value="WW_dom_sf"/>
</dbReference>
<dbReference type="CDD" id="cd00201">
    <property type="entry name" value="WW"/>
    <property type="match status" value="1"/>
</dbReference>
<dbReference type="InterPro" id="IPR046357">
    <property type="entry name" value="PPIase_dom_sf"/>
</dbReference>
<dbReference type="Proteomes" id="UP001497525">
    <property type="component" value="Unassembled WGS sequence"/>
</dbReference>
<dbReference type="PROSITE" id="PS01159">
    <property type="entry name" value="WW_DOMAIN_1"/>
    <property type="match status" value="1"/>
</dbReference>
<evidence type="ECO:0000313" key="8">
    <source>
        <dbReference type="EMBL" id="CAL5137806.1"/>
    </source>
</evidence>
<evidence type="ECO:0000256" key="5">
    <source>
        <dbReference type="RuleBase" id="RU363014"/>
    </source>
</evidence>
<evidence type="ECO:0000256" key="2">
    <source>
        <dbReference type="ARBA" id="ARBA00023110"/>
    </source>
</evidence>
<dbReference type="Gene3D" id="2.20.70.10">
    <property type="match status" value="1"/>
</dbReference>
<keyword evidence="3 4" id="KW-0413">Isomerase</keyword>
<protein>
    <recommendedName>
        <fullName evidence="5">Peptidyl-prolyl cis-trans isomerase</fullName>
        <ecNumber evidence="5">5.2.1.8</ecNumber>
    </recommendedName>
</protein>
<dbReference type="AlphaFoldDB" id="A0AAV2TMT1"/>
<dbReference type="GO" id="GO:0003755">
    <property type="term" value="F:peptidyl-prolyl cis-trans isomerase activity"/>
    <property type="evidence" value="ECO:0007669"/>
    <property type="project" value="UniProtKB-UniRule"/>
</dbReference>
<evidence type="ECO:0000313" key="9">
    <source>
        <dbReference type="Proteomes" id="UP001497525"/>
    </source>
</evidence>
<sequence>MDLPAGWISRTSSSTGKTYYVNTFTQESQWEVPHKPASSNSRVQCSHLLVKHRNSRRPSSWREKNITRSEAEALAMITDYKNRIDSGETTLEALARTESDCSSAHAGGDLGFFGHGEMQKPFEDAAFSLQVGEMCGPVYTDSGIHLIKRTA</sequence>
<feature type="domain" description="PpiC" evidence="7">
    <location>
        <begin position="40"/>
        <end position="151"/>
    </location>
</feature>
<accession>A0AAV2TMT1</accession>
<dbReference type="GO" id="GO:0005829">
    <property type="term" value="C:cytosol"/>
    <property type="evidence" value="ECO:0007669"/>
    <property type="project" value="TreeGrafter"/>
</dbReference>
<dbReference type="InterPro" id="IPR051370">
    <property type="entry name" value="PPIase_Pin1"/>
</dbReference>
<reference evidence="8" key="1">
    <citation type="submission" date="2024-06" db="EMBL/GenBank/DDBJ databases">
        <authorList>
            <person name="Liu X."/>
            <person name="Lenzi L."/>
            <person name="Haldenby T S."/>
            <person name="Uol C."/>
        </authorList>
    </citation>
    <scope>NUCLEOTIDE SEQUENCE</scope>
</reference>
<dbReference type="FunFam" id="3.10.50.40:FF:000010">
    <property type="entry name" value="Peptidyl-prolyl cis-trans isomerase Pin1"/>
    <property type="match status" value="1"/>
</dbReference>
<feature type="domain" description="WW" evidence="6">
    <location>
        <begin position="1"/>
        <end position="35"/>
    </location>
</feature>
<name>A0AAV2TMT1_CALDB</name>
<dbReference type="SUPFAM" id="SSF51045">
    <property type="entry name" value="WW domain"/>
    <property type="match status" value="1"/>
</dbReference>
<dbReference type="GO" id="GO:0060255">
    <property type="term" value="P:regulation of macromolecule metabolic process"/>
    <property type="evidence" value="ECO:0007669"/>
    <property type="project" value="UniProtKB-ARBA"/>
</dbReference>
<dbReference type="PROSITE" id="PS50020">
    <property type="entry name" value="WW_DOMAIN_2"/>
    <property type="match status" value="1"/>
</dbReference>
<proteinExistence type="predicted"/>
<dbReference type="Pfam" id="PF00397">
    <property type="entry name" value="WW"/>
    <property type="match status" value="1"/>
</dbReference>